<evidence type="ECO:0000313" key="2">
    <source>
        <dbReference type="EMBL" id="KAL1400284.1"/>
    </source>
</evidence>
<dbReference type="AlphaFoldDB" id="A0ABD1DKL4"/>
<evidence type="ECO:0000313" key="3">
    <source>
        <dbReference type="Proteomes" id="UP001562425"/>
    </source>
</evidence>
<evidence type="ECO:0000256" key="1">
    <source>
        <dbReference type="SAM" id="MobiDB-lite"/>
    </source>
</evidence>
<reference evidence="2 3" key="1">
    <citation type="submission" date="2024-05" db="EMBL/GenBank/DDBJ databases">
        <title>Culex pipiens pipiens assembly and annotation.</title>
        <authorList>
            <person name="Alout H."/>
            <person name="Durand T."/>
        </authorList>
    </citation>
    <scope>NUCLEOTIDE SEQUENCE [LARGE SCALE GENOMIC DNA]</scope>
    <source>
        <strain evidence="2">HA-2024</strain>
        <tissue evidence="2">Whole body</tissue>
    </source>
</reference>
<feature type="compositionally biased region" description="Polar residues" evidence="1">
    <location>
        <begin position="127"/>
        <end position="137"/>
    </location>
</feature>
<dbReference type="Proteomes" id="UP001562425">
    <property type="component" value="Unassembled WGS sequence"/>
</dbReference>
<gene>
    <name evidence="2" type="ORF">pipiens_000165</name>
</gene>
<organism evidence="2 3">
    <name type="scientific">Culex pipiens pipiens</name>
    <name type="common">Northern house mosquito</name>
    <dbReference type="NCBI Taxonomy" id="38569"/>
    <lineage>
        <taxon>Eukaryota</taxon>
        <taxon>Metazoa</taxon>
        <taxon>Ecdysozoa</taxon>
        <taxon>Arthropoda</taxon>
        <taxon>Hexapoda</taxon>
        <taxon>Insecta</taxon>
        <taxon>Pterygota</taxon>
        <taxon>Neoptera</taxon>
        <taxon>Endopterygota</taxon>
        <taxon>Diptera</taxon>
        <taxon>Nematocera</taxon>
        <taxon>Culicoidea</taxon>
        <taxon>Culicidae</taxon>
        <taxon>Culicinae</taxon>
        <taxon>Culicini</taxon>
        <taxon>Culex</taxon>
        <taxon>Culex</taxon>
    </lineage>
</organism>
<name>A0ABD1DKL4_CULPP</name>
<proteinExistence type="predicted"/>
<feature type="region of interest" description="Disordered" evidence="1">
    <location>
        <begin position="66"/>
        <end position="137"/>
    </location>
</feature>
<feature type="non-terminal residue" evidence="2">
    <location>
        <position position="137"/>
    </location>
</feature>
<sequence length="137" mass="14379">MTPVGLNLNAQPPAVATSISQHTGIPDSLLTIREMMLQNPSLGLLNESNLLLKRSMLENMPSGGSLGAFPLGPNPLMHPTTIKKESTDASDCNEMNLDERTARSSKPGSAGGGGSNEGHYFGEEGTGSKQAEVSVTW</sequence>
<protein>
    <submittedName>
        <fullName evidence="2">Uncharacterized protein</fullName>
    </submittedName>
</protein>
<keyword evidence="3" id="KW-1185">Reference proteome</keyword>
<accession>A0ABD1DKL4</accession>
<comment type="caution">
    <text evidence="2">The sequence shown here is derived from an EMBL/GenBank/DDBJ whole genome shotgun (WGS) entry which is preliminary data.</text>
</comment>
<dbReference type="EMBL" id="JBEHCU010005295">
    <property type="protein sequence ID" value="KAL1400284.1"/>
    <property type="molecule type" value="Genomic_DNA"/>
</dbReference>